<dbReference type="PANTHER" id="PTHR22255:SF1">
    <property type="entry name" value="LD32918P"/>
    <property type="match status" value="1"/>
</dbReference>
<protein>
    <submittedName>
        <fullName evidence="1">Uncharacterized protein</fullName>
    </submittedName>
</protein>
<dbReference type="PANTHER" id="PTHR22255">
    <property type="entry name" value="LP06548P"/>
    <property type="match status" value="1"/>
</dbReference>
<dbReference type="VEuPathDB" id="VectorBase:HLOH_050597"/>
<evidence type="ECO:0000313" key="2">
    <source>
        <dbReference type="Proteomes" id="UP000821853"/>
    </source>
</evidence>
<proteinExistence type="predicted"/>
<comment type="caution">
    <text evidence="1">The sequence shown here is derived from an EMBL/GenBank/DDBJ whole genome shotgun (WGS) entry which is preliminary data.</text>
</comment>
<dbReference type="Proteomes" id="UP000821853">
    <property type="component" value="Chromosome 2"/>
</dbReference>
<keyword evidence="2" id="KW-1185">Reference proteome</keyword>
<dbReference type="OrthoDB" id="9982946at2759"/>
<name>A0A9J6FT95_HAELO</name>
<accession>A0A9J6FT95</accession>
<organism evidence="1 2">
    <name type="scientific">Haemaphysalis longicornis</name>
    <name type="common">Bush tick</name>
    <dbReference type="NCBI Taxonomy" id="44386"/>
    <lineage>
        <taxon>Eukaryota</taxon>
        <taxon>Metazoa</taxon>
        <taxon>Ecdysozoa</taxon>
        <taxon>Arthropoda</taxon>
        <taxon>Chelicerata</taxon>
        <taxon>Arachnida</taxon>
        <taxon>Acari</taxon>
        <taxon>Parasitiformes</taxon>
        <taxon>Ixodida</taxon>
        <taxon>Ixodoidea</taxon>
        <taxon>Ixodidae</taxon>
        <taxon>Haemaphysalinae</taxon>
        <taxon>Haemaphysalis</taxon>
    </lineage>
</organism>
<reference evidence="1 2" key="1">
    <citation type="journal article" date="2020" name="Cell">
        <title>Large-Scale Comparative Analyses of Tick Genomes Elucidate Their Genetic Diversity and Vector Capacities.</title>
        <authorList>
            <consortium name="Tick Genome and Microbiome Consortium (TIGMIC)"/>
            <person name="Jia N."/>
            <person name="Wang J."/>
            <person name="Shi W."/>
            <person name="Du L."/>
            <person name="Sun Y."/>
            <person name="Zhan W."/>
            <person name="Jiang J.F."/>
            <person name="Wang Q."/>
            <person name="Zhang B."/>
            <person name="Ji P."/>
            <person name="Bell-Sakyi L."/>
            <person name="Cui X.M."/>
            <person name="Yuan T.T."/>
            <person name="Jiang B.G."/>
            <person name="Yang W.F."/>
            <person name="Lam T.T."/>
            <person name="Chang Q.C."/>
            <person name="Ding S.J."/>
            <person name="Wang X.J."/>
            <person name="Zhu J.G."/>
            <person name="Ruan X.D."/>
            <person name="Zhao L."/>
            <person name="Wei J.T."/>
            <person name="Ye R.Z."/>
            <person name="Que T.C."/>
            <person name="Du C.H."/>
            <person name="Zhou Y.H."/>
            <person name="Cheng J.X."/>
            <person name="Dai P.F."/>
            <person name="Guo W.B."/>
            <person name="Han X.H."/>
            <person name="Huang E.J."/>
            <person name="Li L.F."/>
            <person name="Wei W."/>
            <person name="Gao Y.C."/>
            <person name="Liu J.Z."/>
            <person name="Shao H.Z."/>
            <person name="Wang X."/>
            <person name="Wang C.C."/>
            <person name="Yang T.C."/>
            <person name="Huo Q.B."/>
            <person name="Li W."/>
            <person name="Chen H.Y."/>
            <person name="Chen S.E."/>
            <person name="Zhou L.G."/>
            <person name="Ni X.B."/>
            <person name="Tian J.H."/>
            <person name="Sheng Y."/>
            <person name="Liu T."/>
            <person name="Pan Y.S."/>
            <person name="Xia L.Y."/>
            <person name="Li J."/>
            <person name="Zhao F."/>
            <person name="Cao W.C."/>
        </authorList>
    </citation>
    <scope>NUCLEOTIDE SEQUENCE [LARGE SCALE GENOMIC DNA]</scope>
    <source>
        <strain evidence="1">HaeL-2018</strain>
    </source>
</reference>
<sequence>MLYYYPEHLLRNGFMPKLVLFAAGCVNLNDNEMPDIKTVCRTLDVNQELITLFSMEPVSIKCPVAGKFRFDQSGDIPFETRIRGGVTQIPRPNVYCKENISDFSVCDKDQKIILIDANYCISVDYYGRPVDIYNHVILTQENGALEDEPEE</sequence>
<evidence type="ECO:0000313" key="1">
    <source>
        <dbReference type="EMBL" id="KAH9366458.1"/>
    </source>
</evidence>
<dbReference type="EMBL" id="JABSTR010000004">
    <property type="protein sequence ID" value="KAH9366458.1"/>
    <property type="molecule type" value="Genomic_DNA"/>
</dbReference>
<gene>
    <name evidence="1" type="ORF">HPB48_022822</name>
</gene>
<dbReference type="AlphaFoldDB" id="A0A9J6FT95"/>
<dbReference type="GO" id="GO:0042060">
    <property type="term" value="P:wound healing"/>
    <property type="evidence" value="ECO:0007669"/>
    <property type="project" value="TreeGrafter"/>
</dbReference>